<evidence type="ECO:0000313" key="1">
    <source>
        <dbReference type="EMBL" id="TNV74949.1"/>
    </source>
</evidence>
<protein>
    <submittedName>
        <fullName evidence="1">Uncharacterized protein</fullName>
    </submittedName>
</protein>
<reference evidence="1" key="1">
    <citation type="submission" date="2019-06" db="EMBL/GenBank/DDBJ databases">
        <authorList>
            <person name="Zheng W."/>
        </authorList>
    </citation>
    <scope>NUCLEOTIDE SEQUENCE</scope>
    <source>
        <strain evidence="1">QDHG01</strain>
    </source>
</reference>
<name>A0A8J8NHS6_HALGN</name>
<organism evidence="1 2">
    <name type="scientific">Halteria grandinella</name>
    <dbReference type="NCBI Taxonomy" id="5974"/>
    <lineage>
        <taxon>Eukaryota</taxon>
        <taxon>Sar</taxon>
        <taxon>Alveolata</taxon>
        <taxon>Ciliophora</taxon>
        <taxon>Intramacronucleata</taxon>
        <taxon>Spirotrichea</taxon>
        <taxon>Stichotrichia</taxon>
        <taxon>Sporadotrichida</taxon>
        <taxon>Halteriidae</taxon>
        <taxon>Halteria</taxon>
    </lineage>
</organism>
<dbReference type="EMBL" id="RRYP01016541">
    <property type="protein sequence ID" value="TNV74949.1"/>
    <property type="molecule type" value="Genomic_DNA"/>
</dbReference>
<evidence type="ECO:0000313" key="2">
    <source>
        <dbReference type="Proteomes" id="UP000785679"/>
    </source>
</evidence>
<dbReference type="Proteomes" id="UP000785679">
    <property type="component" value="Unassembled WGS sequence"/>
</dbReference>
<keyword evidence="2" id="KW-1185">Reference proteome</keyword>
<accession>A0A8J8NHS6</accession>
<sequence length="66" mass="7859">MCLKHYLILFIHLFINPLKTMRSLFIFQFVTKLSQSLRKLLSLLLLLPLIQQAIDTQDLYLDHICQ</sequence>
<comment type="caution">
    <text evidence="1">The sequence shown here is derived from an EMBL/GenBank/DDBJ whole genome shotgun (WGS) entry which is preliminary data.</text>
</comment>
<gene>
    <name evidence="1" type="ORF">FGO68_gene9578</name>
</gene>
<dbReference type="AlphaFoldDB" id="A0A8J8NHS6"/>
<proteinExistence type="predicted"/>